<dbReference type="InterPro" id="IPR038557">
    <property type="entry name" value="RLR_C_sf"/>
</dbReference>
<evidence type="ECO:0000313" key="2">
    <source>
        <dbReference type="EMBL" id="KAK3098862.1"/>
    </source>
</evidence>
<sequence length="180" mass="20711">MDEAVREVLGMNDETVLPEIKRKQKEICENERRSKATSPNIPKFESCRYKMACKLCGKFEVDCDKIRSIDGKHHVLIDKNIWKCMKVLPPSSEKRIDSNIIKQGKIFGNGDQGCTHPLGSVFCYKEVRLPTLTRTSLVVKDTETSKTWELKKWEFAPFKVLPIEGDDLKIMEEGNKFTDN</sequence>
<gene>
    <name evidence="2" type="ORF">FSP39_023804</name>
</gene>
<reference evidence="2" key="1">
    <citation type="submission" date="2019-08" db="EMBL/GenBank/DDBJ databases">
        <title>The improved chromosome-level genome for the pearl oyster Pinctada fucata martensii using PacBio sequencing and Hi-C.</title>
        <authorList>
            <person name="Zheng Z."/>
        </authorList>
    </citation>
    <scope>NUCLEOTIDE SEQUENCE</scope>
    <source>
        <strain evidence="2">ZZ-2019</strain>
        <tissue evidence="2">Adductor muscle</tissue>
    </source>
</reference>
<dbReference type="AlphaFoldDB" id="A0AA89C2Q5"/>
<dbReference type="InterPro" id="IPR021673">
    <property type="entry name" value="RLR_CTR"/>
</dbReference>
<dbReference type="PROSITE" id="PS51789">
    <property type="entry name" value="RLR_CTR"/>
    <property type="match status" value="1"/>
</dbReference>
<keyword evidence="3" id="KW-1185">Reference proteome</keyword>
<organism evidence="2 3">
    <name type="scientific">Pinctada imbricata</name>
    <name type="common">Atlantic pearl-oyster</name>
    <name type="synonym">Pinctada martensii</name>
    <dbReference type="NCBI Taxonomy" id="66713"/>
    <lineage>
        <taxon>Eukaryota</taxon>
        <taxon>Metazoa</taxon>
        <taxon>Spiralia</taxon>
        <taxon>Lophotrochozoa</taxon>
        <taxon>Mollusca</taxon>
        <taxon>Bivalvia</taxon>
        <taxon>Autobranchia</taxon>
        <taxon>Pteriomorphia</taxon>
        <taxon>Pterioida</taxon>
        <taxon>Pterioidea</taxon>
        <taxon>Pteriidae</taxon>
        <taxon>Pinctada</taxon>
    </lineage>
</organism>
<evidence type="ECO:0000313" key="3">
    <source>
        <dbReference type="Proteomes" id="UP001186944"/>
    </source>
</evidence>
<proteinExistence type="predicted"/>
<accession>A0AA89C2Q5</accession>
<protein>
    <recommendedName>
        <fullName evidence="1">RLR CTR domain-containing protein</fullName>
    </recommendedName>
</protein>
<name>A0AA89C2Q5_PINIB</name>
<comment type="caution">
    <text evidence="2">The sequence shown here is derived from an EMBL/GenBank/DDBJ whole genome shotgun (WGS) entry which is preliminary data.</text>
</comment>
<dbReference type="Pfam" id="PF11648">
    <property type="entry name" value="RIG-I_C-RD"/>
    <property type="match status" value="1"/>
</dbReference>
<dbReference type="Proteomes" id="UP001186944">
    <property type="component" value="Unassembled WGS sequence"/>
</dbReference>
<evidence type="ECO:0000259" key="1">
    <source>
        <dbReference type="PROSITE" id="PS51789"/>
    </source>
</evidence>
<dbReference type="EMBL" id="VSWD01000007">
    <property type="protein sequence ID" value="KAK3098862.1"/>
    <property type="molecule type" value="Genomic_DNA"/>
</dbReference>
<dbReference type="Gene3D" id="2.170.150.30">
    <property type="entry name" value="RIG-I-like receptor, C-terminal regulatory domain"/>
    <property type="match status" value="1"/>
</dbReference>
<feature type="domain" description="RLR CTR" evidence="1">
    <location>
        <begin position="31"/>
        <end position="170"/>
    </location>
</feature>